<organism evidence="8 9">
    <name type="scientific">Microbacterium lacus</name>
    <dbReference type="NCBI Taxonomy" id="415217"/>
    <lineage>
        <taxon>Bacteria</taxon>
        <taxon>Bacillati</taxon>
        <taxon>Actinomycetota</taxon>
        <taxon>Actinomycetes</taxon>
        <taxon>Micrococcales</taxon>
        <taxon>Microbacteriaceae</taxon>
        <taxon>Microbacterium</taxon>
    </lineage>
</organism>
<dbReference type="CDD" id="cd01164">
    <property type="entry name" value="FruK_PfkB_like"/>
    <property type="match status" value="1"/>
</dbReference>
<evidence type="ECO:0000256" key="4">
    <source>
        <dbReference type="ARBA" id="ARBA00022777"/>
    </source>
</evidence>
<dbReference type="PANTHER" id="PTHR46566:SF2">
    <property type="entry name" value="ATP-DEPENDENT 6-PHOSPHOFRUCTOKINASE ISOZYME 2"/>
    <property type="match status" value="1"/>
</dbReference>
<evidence type="ECO:0000259" key="7">
    <source>
        <dbReference type="Pfam" id="PF00294"/>
    </source>
</evidence>
<dbReference type="InterPro" id="IPR011611">
    <property type="entry name" value="PfkB_dom"/>
</dbReference>
<keyword evidence="9" id="KW-1185">Reference proteome</keyword>
<dbReference type="InterPro" id="IPR017583">
    <property type="entry name" value="Tagatose/fructose_Pkinase"/>
</dbReference>
<proteinExistence type="inferred from homology"/>
<evidence type="ECO:0000256" key="5">
    <source>
        <dbReference type="ARBA" id="ARBA00022840"/>
    </source>
</evidence>
<dbReference type="PROSITE" id="PS00583">
    <property type="entry name" value="PFKB_KINASES_1"/>
    <property type="match status" value="1"/>
</dbReference>
<dbReference type="RefSeq" id="WP_344054059.1">
    <property type="nucleotide sequence ID" value="NZ_BAAAPK010000001.1"/>
</dbReference>
<evidence type="ECO:0000313" key="9">
    <source>
        <dbReference type="Proteomes" id="UP001500596"/>
    </source>
</evidence>
<accession>A0ABN2GRU2</accession>
<evidence type="ECO:0000256" key="1">
    <source>
        <dbReference type="ARBA" id="ARBA00010688"/>
    </source>
</evidence>
<dbReference type="PROSITE" id="PS00584">
    <property type="entry name" value="PFKB_KINASES_2"/>
    <property type="match status" value="1"/>
</dbReference>
<keyword evidence="2 6" id="KW-0808">Transferase</keyword>
<dbReference type="PIRSF" id="PIRSF000535">
    <property type="entry name" value="1PFK/6PFK/LacC"/>
    <property type="match status" value="1"/>
</dbReference>
<dbReference type="NCBIfam" id="TIGR03168">
    <property type="entry name" value="1-PFK"/>
    <property type="match status" value="1"/>
</dbReference>
<dbReference type="Pfam" id="PF00294">
    <property type="entry name" value="PfkB"/>
    <property type="match status" value="1"/>
</dbReference>
<evidence type="ECO:0000256" key="2">
    <source>
        <dbReference type="ARBA" id="ARBA00022679"/>
    </source>
</evidence>
<comment type="caution">
    <text evidence="8">The sequence shown here is derived from an EMBL/GenBank/DDBJ whole genome shotgun (WGS) entry which is preliminary data.</text>
</comment>
<keyword evidence="4" id="KW-0418">Kinase</keyword>
<dbReference type="InterPro" id="IPR029056">
    <property type="entry name" value="Ribokinase-like"/>
</dbReference>
<dbReference type="Gene3D" id="3.40.1190.20">
    <property type="match status" value="1"/>
</dbReference>
<sequence length="328" mass="34460">MAAPASGVRHPLHHDPILTVTPNPALDVSTSVAQVVPEHKMRCGPTELDPGGGGVNVSRVVRNLGGRSTAVYVVGGPTGQAYRELLERAGIVGRAVRIRASTRESFTVDETSTGAQFRFVLQGPTLREPEWRALLSAVGDDMPSGGYVVASGSLPPGAPEDLYARIARIARERGTRCVVDTSGPALRAALDEGVFLVKPSRRELGELLGVHIDDDPAMRDAARELVRSGRCEIVALTLGERGAALVTRDRTLALDSPRVAVRSTVGAGDAFLGALVLRLAQGRGPAAAFRTAVCAGSATAMLPATDLCRAEDVDRLYAAMVLPPEPVL</sequence>
<name>A0ABN2GRU2_9MICO</name>
<comment type="similarity">
    <text evidence="1">Belongs to the carbohydrate kinase PfkB family.</text>
</comment>
<dbReference type="Proteomes" id="UP001500596">
    <property type="component" value="Unassembled WGS sequence"/>
</dbReference>
<evidence type="ECO:0000256" key="3">
    <source>
        <dbReference type="ARBA" id="ARBA00022741"/>
    </source>
</evidence>
<gene>
    <name evidence="8" type="ORF">GCM10009807_19740</name>
</gene>
<dbReference type="PANTHER" id="PTHR46566">
    <property type="entry name" value="1-PHOSPHOFRUCTOKINASE-RELATED"/>
    <property type="match status" value="1"/>
</dbReference>
<dbReference type="SUPFAM" id="SSF53613">
    <property type="entry name" value="Ribokinase-like"/>
    <property type="match status" value="1"/>
</dbReference>
<evidence type="ECO:0000313" key="8">
    <source>
        <dbReference type="EMBL" id="GAA1675759.1"/>
    </source>
</evidence>
<evidence type="ECO:0000256" key="6">
    <source>
        <dbReference type="PIRNR" id="PIRNR000535"/>
    </source>
</evidence>
<reference evidence="8 9" key="1">
    <citation type="journal article" date="2019" name="Int. J. Syst. Evol. Microbiol.">
        <title>The Global Catalogue of Microorganisms (GCM) 10K type strain sequencing project: providing services to taxonomists for standard genome sequencing and annotation.</title>
        <authorList>
            <consortium name="The Broad Institute Genomics Platform"/>
            <consortium name="The Broad Institute Genome Sequencing Center for Infectious Disease"/>
            <person name="Wu L."/>
            <person name="Ma J."/>
        </authorList>
    </citation>
    <scope>NUCLEOTIDE SEQUENCE [LARGE SCALE GENOMIC DNA]</scope>
    <source>
        <strain evidence="8 9">JCM 15575</strain>
    </source>
</reference>
<protein>
    <submittedName>
        <fullName evidence="8">1-phosphofructokinase family hexose kinase</fullName>
    </submittedName>
</protein>
<feature type="domain" description="Carbohydrate kinase PfkB" evidence="7">
    <location>
        <begin position="39"/>
        <end position="300"/>
    </location>
</feature>
<keyword evidence="5" id="KW-0067">ATP-binding</keyword>
<dbReference type="EMBL" id="BAAAPK010000001">
    <property type="protein sequence ID" value="GAA1675759.1"/>
    <property type="molecule type" value="Genomic_DNA"/>
</dbReference>
<keyword evidence="3" id="KW-0547">Nucleotide-binding</keyword>
<dbReference type="InterPro" id="IPR002173">
    <property type="entry name" value="Carboh/pur_kinase_PfkB_CS"/>
</dbReference>